<protein>
    <submittedName>
        <fullName evidence="3">NAD(P)H-dependent oxidoreductase</fullName>
        <ecNumber evidence="3">1.-.-.-</ecNumber>
        <ecNumber evidence="3">1.6.99.-</ecNumber>
    </submittedName>
</protein>
<feature type="domain" description="Flavodoxin-like fold" evidence="2">
    <location>
        <begin position="1"/>
        <end position="168"/>
    </location>
</feature>
<organism evidence="3 4">
    <name type="scientific">Lapidilactobacillus achengensis</name>
    <dbReference type="NCBI Taxonomy" id="2486000"/>
    <lineage>
        <taxon>Bacteria</taxon>
        <taxon>Bacillati</taxon>
        <taxon>Bacillota</taxon>
        <taxon>Bacilli</taxon>
        <taxon>Lactobacillales</taxon>
        <taxon>Lactobacillaceae</taxon>
        <taxon>Lapidilactobacillus</taxon>
    </lineage>
</organism>
<proteinExistence type="predicted"/>
<evidence type="ECO:0000256" key="1">
    <source>
        <dbReference type="ARBA" id="ARBA00023002"/>
    </source>
</evidence>
<dbReference type="InterPro" id="IPR003680">
    <property type="entry name" value="Flavodoxin_fold"/>
</dbReference>
<gene>
    <name evidence="3" type="ORF">ACFQHW_08810</name>
</gene>
<dbReference type="GO" id="GO:0016491">
    <property type="term" value="F:oxidoreductase activity"/>
    <property type="evidence" value="ECO:0007669"/>
    <property type="project" value="UniProtKB-KW"/>
</dbReference>
<dbReference type="SUPFAM" id="SSF52218">
    <property type="entry name" value="Flavoproteins"/>
    <property type="match status" value="1"/>
</dbReference>
<evidence type="ECO:0000259" key="2">
    <source>
        <dbReference type="Pfam" id="PF02525"/>
    </source>
</evidence>
<sequence length="231" mass="26042">MKTLILVAHPEVANSPTQQFLKASLPPTGAIQWHDITAVAGVNGHFQASAELDLVKQAQRIVFQFPFYWYSAPFILKQWQDEVFTGEVAQYGNLAGKELSVVVSLGQSLATYQAGAQEHFAISELLRPYQAFAEKLNWRYLPPLVITQFAYQTPAERQQLLVTYQQRLTLAQPASFAQRGQWLLAQLAQLQPATTAQRQQLTLIREQLEAGVAEYQTLQEQLREIRSGEQA</sequence>
<dbReference type="InterPro" id="IPR029039">
    <property type="entry name" value="Flavoprotein-like_sf"/>
</dbReference>
<evidence type="ECO:0000313" key="4">
    <source>
        <dbReference type="Proteomes" id="UP001596310"/>
    </source>
</evidence>
<comment type="caution">
    <text evidence="3">The sequence shown here is derived from an EMBL/GenBank/DDBJ whole genome shotgun (WGS) entry which is preliminary data.</text>
</comment>
<name>A0ABW1URG5_9LACO</name>
<dbReference type="Gene3D" id="3.40.50.360">
    <property type="match status" value="1"/>
</dbReference>
<reference evidence="4" key="1">
    <citation type="journal article" date="2019" name="Int. J. Syst. Evol. Microbiol.">
        <title>The Global Catalogue of Microorganisms (GCM) 10K type strain sequencing project: providing services to taxonomists for standard genome sequencing and annotation.</title>
        <authorList>
            <consortium name="The Broad Institute Genomics Platform"/>
            <consortium name="The Broad Institute Genome Sequencing Center for Infectious Disease"/>
            <person name="Wu L."/>
            <person name="Ma J."/>
        </authorList>
    </citation>
    <scope>NUCLEOTIDE SEQUENCE [LARGE SCALE GENOMIC DNA]</scope>
    <source>
        <strain evidence="4">CCM 8897</strain>
    </source>
</reference>
<keyword evidence="1 3" id="KW-0560">Oxidoreductase</keyword>
<dbReference type="EC" id="1.6.99.-" evidence="3"/>
<dbReference type="EMBL" id="JBHSSM010000019">
    <property type="protein sequence ID" value="MFC6315660.1"/>
    <property type="molecule type" value="Genomic_DNA"/>
</dbReference>
<dbReference type="InterPro" id="IPR046980">
    <property type="entry name" value="KefG/KefF"/>
</dbReference>
<evidence type="ECO:0000313" key="3">
    <source>
        <dbReference type="EMBL" id="MFC6315660.1"/>
    </source>
</evidence>
<accession>A0ABW1URG5</accession>
<dbReference type="PANTHER" id="PTHR47307:SF1">
    <property type="entry name" value="GLUTATHIONE-REGULATED POTASSIUM-EFFLUX SYSTEM ANCILLARY PROTEIN KEFG"/>
    <property type="match status" value="1"/>
</dbReference>
<dbReference type="PANTHER" id="PTHR47307">
    <property type="entry name" value="GLUTATHIONE-REGULATED POTASSIUM-EFFLUX SYSTEM ANCILLARY PROTEIN KEFG"/>
    <property type="match status" value="1"/>
</dbReference>
<dbReference type="Proteomes" id="UP001596310">
    <property type="component" value="Unassembled WGS sequence"/>
</dbReference>
<dbReference type="Pfam" id="PF02525">
    <property type="entry name" value="Flavodoxin_2"/>
    <property type="match status" value="1"/>
</dbReference>
<dbReference type="RefSeq" id="WP_164511175.1">
    <property type="nucleotide sequence ID" value="NZ_JBHSSM010000019.1"/>
</dbReference>
<keyword evidence="4" id="KW-1185">Reference proteome</keyword>
<dbReference type="EC" id="1.-.-.-" evidence="3"/>